<evidence type="ECO:0000313" key="1">
    <source>
        <dbReference type="EMBL" id="KRY92382.1"/>
    </source>
</evidence>
<dbReference type="OrthoDB" id="10490582at2759"/>
<organism evidence="1 2">
    <name type="scientific">Trichinella pseudospiralis</name>
    <name type="common">Parasitic roundworm</name>
    <dbReference type="NCBI Taxonomy" id="6337"/>
    <lineage>
        <taxon>Eukaryota</taxon>
        <taxon>Metazoa</taxon>
        <taxon>Ecdysozoa</taxon>
        <taxon>Nematoda</taxon>
        <taxon>Enoplea</taxon>
        <taxon>Dorylaimia</taxon>
        <taxon>Trichinellida</taxon>
        <taxon>Trichinellidae</taxon>
        <taxon>Trichinella</taxon>
    </lineage>
</organism>
<comment type="caution">
    <text evidence="1">The sequence shown here is derived from an EMBL/GenBank/DDBJ whole genome shotgun (WGS) entry which is preliminary data.</text>
</comment>
<name>A0A0V1G2A7_TRIPS</name>
<gene>
    <name evidence="1" type="ORF">T4D_10338</name>
</gene>
<proteinExistence type="predicted"/>
<dbReference type="AlphaFoldDB" id="A0A0V1G2A7"/>
<keyword evidence="2" id="KW-1185">Reference proteome</keyword>
<evidence type="ECO:0000313" key="2">
    <source>
        <dbReference type="Proteomes" id="UP000054995"/>
    </source>
</evidence>
<dbReference type="Proteomes" id="UP000054995">
    <property type="component" value="Unassembled WGS sequence"/>
</dbReference>
<protein>
    <submittedName>
        <fullName evidence="1">Uncharacterized protein</fullName>
    </submittedName>
</protein>
<sequence length="151" mass="17046">MQHWSGSTNSPYGSVPRSALYFVELSLSYVKALGDALSKSKAAAAAFVHWKNSLALHKKRWLSFIQLEACRLQVPVLFQRLILSDTAVNMGWVCCFMDLRSEHPAGQYFSLQTPPVVACLTSDVHLLYTGKKLEYPNQDVYRPFAFDKSIK</sequence>
<accession>A0A0V1G2A7</accession>
<reference evidence="1 2" key="1">
    <citation type="submission" date="2015-01" db="EMBL/GenBank/DDBJ databases">
        <title>Evolution of Trichinella species and genotypes.</title>
        <authorList>
            <person name="Korhonen P.K."/>
            <person name="Edoardo P."/>
            <person name="Giuseppe L.R."/>
            <person name="Gasser R.B."/>
        </authorList>
    </citation>
    <scope>NUCLEOTIDE SEQUENCE [LARGE SCALE GENOMIC DNA]</scope>
    <source>
        <strain evidence="1">ISS470</strain>
    </source>
</reference>
<dbReference type="EMBL" id="JYDT01000007">
    <property type="protein sequence ID" value="KRY92382.1"/>
    <property type="molecule type" value="Genomic_DNA"/>
</dbReference>